<dbReference type="Pfam" id="PF00672">
    <property type="entry name" value="HAMP"/>
    <property type="match status" value="1"/>
</dbReference>
<keyword evidence="5" id="KW-0597">Phosphoprotein</keyword>
<accession>A0ABU2JHA0</accession>
<dbReference type="CDD" id="cd06225">
    <property type="entry name" value="HAMP"/>
    <property type="match status" value="1"/>
</dbReference>
<dbReference type="CDD" id="cd00082">
    <property type="entry name" value="HisKA"/>
    <property type="match status" value="1"/>
</dbReference>
<evidence type="ECO:0000256" key="7">
    <source>
        <dbReference type="ARBA" id="ARBA00022692"/>
    </source>
</evidence>
<dbReference type="InterPro" id="IPR050980">
    <property type="entry name" value="2C_sensor_his_kinase"/>
</dbReference>
<keyword evidence="4" id="KW-1003">Cell membrane</keyword>
<evidence type="ECO:0000256" key="1">
    <source>
        <dbReference type="ARBA" id="ARBA00000085"/>
    </source>
</evidence>
<feature type="domain" description="Histidine kinase" evidence="14">
    <location>
        <begin position="225"/>
        <end position="421"/>
    </location>
</feature>
<keyword evidence="6" id="KW-0808">Transferase</keyword>
<evidence type="ECO:0000256" key="10">
    <source>
        <dbReference type="ARBA" id="ARBA00022840"/>
    </source>
</evidence>
<dbReference type="RefSeq" id="WP_311425284.1">
    <property type="nucleotide sequence ID" value="NZ_JAVREH010000072.1"/>
</dbReference>
<dbReference type="SMART" id="SM00304">
    <property type="entry name" value="HAMP"/>
    <property type="match status" value="1"/>
</dbReference>
<dbReference type="InterPro" id="IPR005467">
    <property type="entry name" value="His_kinase_dom"/>
</dbReference>
<comment type="caution">
    <text evidence="16">The sequence shown here is derived from an EMBL/GenBank/DDBJ whole genome shotgun (WGS) entry which is preliminary data.</text>
</comment>
<comment type="catalytic activity">
    <reaction evidence="1">
        <text>ATP + protein L-histidine = ADP + protein N-phospho-L-histidine.</text>
        <dbReference type="EC" id="2.7.13.3"/>
    </reaction>
</comment>
<dbReference type="EMBL" id="JAVREH010000072">
    <property type="protein sequence ID" value="MDT0264141.1"/>
    <property type="molecule type" value="Genomic_DNA"/>
</dbReference>
<dbReference type="Pfam" id="PF00512">
    <property type="entry name" value="HisKA"/>
    <property type="match status" value="1"/>
</dbReference>
<protein>
    <recommendedName>
        <fullName evidence="3">histidine kinase</fullName>
        <ecNumber evidence="3">2.7.13.3</ecNumber>
    </recommendedName>
</protein>
<evidence type="ECO:0000313" key="16">
    <source>
        <dbReference type="EMBL" id="MDT0264141.1"/>
    </source>
</evidence>
<sequence length="426" mass="44183">MRRRITVVAAATALLAVLLLAVPLGIFVSHGYVNDERLELQRAAATAAASLRGDRPTVASLRIDPSEITASVYDRAGRLTDGAGPAHADPLVRAALRGTEATGTLGADIAVAAPVSDGDQIIAVVLVQSDLSSAHHRSLLAWLVIGGIGLGAVVVSGGGALLVARRLAAPVEQLRAGARRIGAGDLDARVPLSGVAEFDTLATTLNDSAARIQTMIGRERSLSAEVSHQLRTPLSGLRLELEALRNTGRPDSQVESALAAVDRLGATITDIIALARDLPVQQVAHVPDLLTAAERRWHAPLAAATRPLRVVLDPGVPSDIALSTPAATQILDVLIDNALQHGRGAVTVRARELGGLAAVDVSDEGPTLAQEAHELFRVRDGSLDGGIGLPFARKLAEAENARVALTQHDPPTFTLLAGAAPPHARA</sequence>
<comment type="subcellular location">
    <subcellularLocation>
        <location evidence="2">Cell membrane</location>
        <topology evidence="2">Multi-pass membrane protein</topology>
    </subcellularLocation>
</comment>
<name>A0ABU2JHA0_9ACTN</name>
<evidence type="ECO:0000256" key="13">
    <source>
        <dbReference type="SAM" id="Phobius"/>
    </source>
</evidence>
<proteinExistence type="predicted"/>
<evidence type="ECO:0000256" key="6">
    <source>
        <dbReference type="ARBA" id="ARBA00022679"/>
    </source>
</evidence>
<dbReference type="PROSITE" id="PS50109">
    <property type="entry name" value="HIS_KIN"/>
    <property type="match status" value="1"/>
</dbReference>
<evidence type="ECO:0000313" key="17">
    <source>
        <dbReference type="Proteomes" id="UP001183176"/>
    </source>
</evidence>
<keyword evidence="13" id="KW-0472">Membrane</keyword>
<dbReference type="Proteomes" id="UP001183176">
    <property type="component" value="Unassembled WGS sequence"/>
</dbReference>
<evidence type="ECO:0000256" key="11">
    <source>
        <dbReference type="ARBA" id="ARBA00022989"/>
    </source>
</evidence>
<evidence type="ECO:0000256" key="8">
    <source>
        <dbReference type="ARBA" id="ARBA00022741"/>
    </source>
</evidence>
<evidence type="ECO:0000256" key="9">
    <source>
        <dbReference type="ARBA" id="ARBA00022777"/>
    </source>
</evidence>
<feature type="domain" description="HAMP" evidence="15">
    <location>
        <begin position="165"/>
        <end position="217"/>
    </location>
</feature>
<evidence type="ECO:0000259" key="14">
    <source>
        <dbReference type="PROSITE" id="PS50109"/>
    </source>
</evidence>
<keyword evidence="17" id="KW-1185">Reference proteome</keyword>
<evidence type="ECO:0000256" key="3">
    <source>
        <dbReference type="ARBA" id="ARBA00012438"/>
    </source>
</evidence>
<dbReference type="InterPro" id="IPR036890">
    <property type="entry name" value="HATPase_C_sf"/>
</dbReference>
<dbReference type="Pfam" id="PF02518">
    <property type="entry name" value="HATPase_c"/>
    <property type="match status" value="1"/>
</dbReference>
<dbReference type="PANTHER" id="PTHR44936:SF9">
    <property type="entry name" value="SENSOR PROTEIN CREC"/>
    <property type="match status" value="1"/>
</dbReference>
<dbReference type="PANTHER" id="PTHR44936">
    <property type="entry name" value="SENSOR PROTEIN CREC"/>
    <property type="match status" value="1"/>
</dbReference>
<dbReference type="SUPFAM" id="SSF47384">
    <property type="entry name" value="Homodimeric domain of signal transducing histidine kinase"/>
    <property type="match status" value="1"/>
</dbReference>
<keyword evidence="7 13" id="KW-0812">Transmembrane</keyword>
<dbReference type="InterPro" id="IPR003660">
    <property type="entry name" value="HAMP_dom"/>
</dbReference>
<evidence type="ECO:0000256" key="12">
    <source>
        <dbReference type="ARBA" id="ARBA00023012"/>
    </source>
</evidence>
<evidence type="ECO:0000259" key="15">
    <source>
        <dbReference type="PROSITE" id="PS50885"/>
    </source>
</evidence>
<reference evidence="17" key="1">
    <citation type="submission" date="2023-07" db="EMBL/GenBank/DDBJ databases">
        <title>30 novel species of actinomycetes from the DSMZ collection.</title>
        <authorList>
            <person name="Nouioui I."/>
        </authorList>
    </citation>
    <scope>NUCLEOTIDE SEQUENCE [LARGE SCALE GENOMIC DNA]</scope>
    <source>
        <strain evidence="17">DSM 44399</strain>
    </source>
</reference>
<dbReference type="PROSITE" id="PS50885">
    <property type="entry name" value="HAMP"/>
    <property type="match status" value="1"/>
</dbReference>
<keyword evidence="8" id="KW-0547">Nucleotide-binding</keyword>
<dbReference type="InterPro" id="IPR003594">
    <property type="entry name" value="HATPase_dom"/>
</dbReference>
<dbReference type="Gene3D" id="1.10.287.130">
    <property type="match status" value="1"/>
</dbReference>
<dbReference type="EC" id="2.7.13.3" evidence="3"/>
<evidence type="ECO:0000256" key="2">
    <source>
        <dbReference type="ARBA" id="ARBA00004651"/>
    </source>
</evidence>
<evidence type="ECO:0000256" key="5">
    <source>
        <dbReference type="ARBA" id="ARBA00022553"/>
    </source>
</evidence>
<keyword evidence="9 16" id="KW-0418">Kinase</keyword>
<dbReference type="SMART" id="SM00388">
    <property type="entry name" value="HisKA"/>
    <property type="match status" value="1"/>
</dbReference>
<dbReference type="InterPro" id="IPR003661">
    <property type="entry name" value="HisK_dim/P_dom"/>
</dbReference>
<dbReference type="Gene3D" id="3.30.565.10">
    <property type="entry name" value="Histidine kinase-like ATPase, C-terminal domain"/>
    <property type="match status" value="1"/>
</dbReference>
<keyword evidence="10" id="KW-0067">ATP-binding</keyword>
<dbReference type="GO" id="GO:0016301">
    <property type="term" value="F:kinase activity"/>
    <property type="evidence" value="ECO:0007669"/>
    <property type="project" value="UniProtKB-KW"/>
</dbReference>
<gene>
    <name evidence="16" type="ORF">RM423_22480</name>
</gene>
<dbReference type="Gene3D" id="6.10.340.10">
    <property type="match status" value="1"/>
</dbReference>
<keyword evidence="12" id="KW-0902">Two-component regulatory system</keyword>
<keyword evidence="11 13" id="KW-1133">Transmembrane helix</keyword>
<feature type="transmembrane region" description="Helical" evidence="13">
    <location>
        <begin position="139"/>
        <end position="164"/>
    </location>
</feature>
<evidence type="ECO:0000256" key="4">
    <source>
        <dbReference type="ARBA" id="ARBA00022475"/>
    </source>
</evidence>
<dbReference type="InterPro" id="IPR036097">
    <property type="entry name" value="HisK_dim/P_sf"/>
</dbReference>
<dbReference type="SUPFAM" id="SSF158472">
    <property type="entry name" value="HAMP domain-like"/>
    <property type="match status" value="1"/>
</dbReference>
<dbReference type="SUPFAM" id="SSF55874">
    <property type="entry name" value="ATPase domain of HSP90 chaperone/DNA topoisomerase II/histidine kinase"/>
    <property type="match status" value="1"/>
</dbReference>
<organism evidence="16 17">
    <name type="scientific">Jatrophihabitans lederbergiae</name>
    <dbReference type="NCBI Taxonomy" id="3075547"/>
    <lineage>
        <taxon>Bacteria</taxon>
        <taxon>Bacillati</taxon>
        <taxon>Actinomycetota</taxon>
        <taxon>Actinomycetes</taxon>
        <taxon>Jatrophihabitantales</taxon>
        <taxon>Jatrophihabitantaceae</taxon>
        <taxon>Jatrophihabitans</taxon>
    </lineage>
</organism>